<accession>A0A1N7J5R7</accession>
<reference evidence="3" key="1">
    <citation type="submission" date="2017-01" db="EMBL/GenBank/DDBJ databases">
        <authorList>
            <person name="Varghese N."/>
            <person name="Submissions S."/>
        </authorList>
    </citation>
    <scope>NUCLEOTIDE SEQUENCE [LARGE SCALE GENOMIC DNA]</scope>
    <source>
        <strain evidence="3">DSM 17126</strain>
    </source>
</reference>
<sequence>MRKFFFGSFLLLSFYSFGQVGINTSNPQGIFNVDGARDNPVTGIPSADQQNNDFVVTNTGSVGVGITAPDNSAKLDVASSDKGVLLPRIALESATDQTTIPSPAKGLLIYNTGTAGLNYTGYVFWSGTEWRTFNNSSTNVGTLGAITCNSASLSPYSYTVGTPYNGSMTIPYVGGNGGTYPAQTIGPINGLTATLISGNFNTGPGNLVYAVSGTSTVASPVSTTFPISIGGQSCNAEVGKGSTLDIGGISANTYFVNASAMTSGKYFSDNVKYGATMPFIDGIMFDIISVNANLYKPILKNVSGNTVVVHINTAAHSVNEGRQLIGLSMAPNVEQGIDANDIVYWQGPAGSGTSVAPVNGTNFLAEVTELFLSVRVSIGNGTTIPDTYRFYRFLYQVVQFNNEKVLFTTLQRVL</sequence>
<keyword evidence="3" id="KW-1185">Reference proteome</keyword>
<name>A0A1N7J5R7_9FLAO</name>
<dbReference type="RefSeq" id="WP_076509205.1">
    <property type="nucleotide sequence ID" value="NZ_FTNY01000005.1"/>
</dbReference>
<dbReference type="AlphaFoldDB" id="A0A1N7J5R7"/>
<gene>
    <name evidence="2" type="ORF">SAMN05421639_105146</name>
</gene>
<dbReference type="EMBL" id="FTNY01000005">
    <property type="protein sequence ID" value="SIS44649.1"/>
    <property type="molecule type" value="Genomic_DNA"/>
</dbReference>
<feature type="chain" id="PRO_5009942923" evidence="1">
    <location>
        <begin position="19"/>
        <end position="414"/>
    </location>
</feature>
<protein>
    <submittedName>
        <fullName evidence="2">Uncharacterized protein</fullName>
    </submittedName>
</protein>
<evidence type="ECO:0000313" key="3">
    <source>
        <dbReference type="Proteomes" id="UP000186373"/>
    </source>
</evidence>
<keyword evidence="1" id="KW-0732">Signal</keyword>
<dbReference type="OrthoDB" id="1246284at2"/>
<organism evidence="2 3">
    <name type="scientific">Chryseobacterium shigense</name>
    <dbReference type="NCBI Taxonomy" id="297244"/>
    <lineage>
        <taxon>Bacteria</taxon>
        <taxon>Pseudomonadati</taxon>
        <taxon>Bacteroidota</taxon>
        <taxon>Flavobacteriia</taxon>
        <taxon>Flavobacteriales</taxon>
        <taxon>Weeksellaceae</taxon>
        <taxon>Chryseobacterium group</taxon>
        <taxon>Chryseobacterium</taxon>
    </lineage>
</organism>
<proteinExistence type="predicted"/>
<evidence type="ECO:0000256" key="1">
    <source>
        <dbReference type="SAM" id="SignalP"/>
    </source>
</evidence>
<dbReference type="Proteomes" id="UP000186373">
    <property type="component" value="Unassembled WGS sequence"/>
</dbReference>
<feature type="signal peptide" evidence="1">
    <location>
        <begin position="1"/>
        <end position="18"/>
    </location>
</feature>
<evidence type="ECO:0000313" key="2">
    <source>
        <dbReference type="EMBL" id="SIS44649.1"/>
    </source>
</evidence>